<reference evidence="2 3" key="1">
    <citation type="journal article" date="2020" name="ISME J.">
        <title>Uncovering the hidden diversity of litter-decomposition mechanisms in mushroom-forming fungi.</title>
        <authorList>
            <person name="Floudas D."/>
            <person name="Bentzer J."/>
            <person name="Ahren D."/>
            <person name="Johansson T."/>
            <person name="Persson P."/>
            <person name="Tunlid A."/>
        </authorList>
    </citation>
    <scope>NUCLEOTIDE SEQUENCE [LARGE SCALE GENOMIC DNA]</scope>
    <source>
        <strain evidence="2 3">CBS 406.79</strain>
    </source>
</reference>
<organism evidence="2 3">
    <name type="scientific">Collybiopsis confluens</name>
    <dbReference type="NCBI Taxonomy" id="2823264"/>
    <lineage>
        <taxon>Eukaryota</taxon>
        <taxon>Fungi</taxon>
        <taxon>Dikarya</taxon>
        <taxon>Basidiomycota</taxon>
        <taxon>Agaricomycotina</taxon>
        <taxon>Agaricomycetes</taxon>
        <taxon>Agaricomycetidae</taxon>
        <taxon>Agaricales</taxon>
        <taxon>Marasmiineae</taxon>
        <taxon>Omphalotaceae</taxon>
        <taxon>Collybiopsis</taxon>
    </lineage>
</organism>
<name>A0A8H5HXY8_9AGAR</name>
<feature type="transmembrane region" description="Helical" evidence="1">
    <location>
        <begin position="114"/>
        <end position="135"/>
    </location>
</feature>
<keyword evidence="1" id="KW-0812">Transmembrane</keyword>
<dbReference type="AlphaFoldDB" id="A0A8H5HXY8"/>
<protein>
    <submittedName>
        <fullName evidence="2">Uncharacterized protein</fullName>
    </submittedName>
</protein>
<evidence type="ECO:0000256" key="1">
    <source>
        <dbReference type="SAM" id="Phobius"/>
    </source>
</evidence>
<accession>A0A8H5HXY8</accession>
<dbReference type="EMBL" id="JAACJN010000011">
    <property type="protein sequence ID" value="KAF5391215.1"/>
    <property type="molecule type" value="Genomic_DNA"/>
</dbReference>
<proteinExistence type="predicted"/>
<dbReference type="Proteomes" id="UP000518752">
    <property type="component" value="Unassembled WGS sequence"/>
</dbReference>
<feature type="transmembrane region" description="Helical" evidence="1">
    <location>
        <begin position="161"/>
        <end position="183"/>
    </location>
</feature>
<comment type="caution">
    <text evidence="2">The sequence shown here is derived from an EMBL/GenBank/DDBJ whole genome shotgun (WGS) entry which is preliminary data.</text>
</comment>
<keyword evidence="1" id="KW-0472">Membrane</keyword>
<keyword evidence="3" id="KW-1185">Reference proteome</keyword>
<sequence>MIVTLFRYGAAAYGLVLQAFYPFDTLPFAITISDGAKESLKYQAHQLAYWSAVVSMSFLSIIFILSVWFIFVRSIVAFAMRIRPSFRESVEKRMAERRAKKETQDKKTPSKRAMWGYLLLNTAFSVATIGNDIIFNRPEDAASFKEGIQQRIEYLVEINRIIVRTQLSFLYIMVFLSLIFSLVRTGVRRYRQRRAAARATADEEGRLAPGEMVEIEVQVQQTTTHVLEGKLVDLSDGMDIMYEKMESYAAPASVNKAEEVLVEL</sequence>
<keyword evidence="1" id="KW-1133">Transmembrane helix</keyword>
<evidence type="ECO:0000313" key="3">
    <source>
        <dbReference type="Proteomes" id="UP000518752"/>
    </source>
</evidence>
<evidence type="ECO:0000313" key="2">
    <source>
        <dbReference type="EMBL" id="KAF5391215.1"/>
    </source>
</evidence>
<dbReference type="OrthoDB" id="2959680at2759"/>
<feature type="transmembrane region" description="Helical" evidence="1">
    <location>
        <begin position="47"/>
        <end position="71"/>
    </location>
</feature>
<gene>
    <name evidence="2" type="ORF">D9757_003072</name>
</gene>